<dbReference type="AlphaFoldDB" id="A0A5B9FPV8"/>
<keyword evidence="1" id="KW-0812">Transmembrane</keyword>
<sequence>MAKRNKIILLIAAFGCFIAIMLYTSTSPQKTVDNIKRGYSGIVVSKQQIAERKSHLTDIYFKDDGVNISEVFRQGLDGIIEVGDSIIKPKNDNYLYIIKPGGKKEAFIYTYISESYRNDFRWPDEWKEKWPEASR</sequence>
<dbReference type="OrthoDB" id="1255836at2"/>
<keyword evidence="3" id="KW-1185">Reference proteome</keyword>
<name>A0A5B9FPV8_9FLAO</name>
<reference evidence="2 3" key="1">
    <citation type="submission" date="2019-08" db="EMBL/GenBank/DDBJ databases">
        <title>Flavobacterium alkalisoli sp. nov., isolated from rhizosphere soil of Suaeda salsa.</title>
        <authorList>
            <person name="Sun J.-Q."/>
            <person name="Xu L."/>
        </authorList>
    </citation>
    <scope>NUCLEOTIDE SEQUENCE [LARGE SCALE GENOMIC DNA]</scope>
    <source>
        <strain evidence="2 3">XS-5</strain>
    </source>
</reference>
<accession>A0A5B9FPV8</accession>
<protein>
    <submittedName>
        <fullName evidence="2">Uncharacterized protein</fullName>
    </submittedName>
</protein>
<dbReference type="RefSeq" id="WP_147582577.1">
    <property type="nucleotide sequence ID" value="NZ_CP042831.1"/>
</dbReference>
<keyword evidence="1" id="KW-0472">Membrane</keyword>
<evidence type="ECO:0000313" key="2">
    <source>
        <dbReference type="EMBL" id="QEE49010.1"/>
    </source>
</evidence>
<keyword evidence="1" id="KW-1133">Transmembrane helix</keyword>
<dbReference type="EMBL" id="CP042831">
    <property type="protein sequence ID" value="QEE49010.1"/>
    <property type="molecule type" value="Genomic_DNA"/>
</dbReference>
<organism evidence="2 3">
    <name type="scientific">Flavobacterium alkalisoli</name>
    <dbReference type="NCBI Taxonomy" id="2602769"/>
    <lineage>
        <taxon>Bacteria</taxon>
        <taxon>Pseudomonadati</taxon>
        <taxon>Bacteroidota</taxon>
        <taxon>Flavobacteriia</taxon>
        <taxon>Flavobacteriales</taxon>
        <taxon>Flavobacteriaceae</taxon>
        <taxon>Flavobacterium</taxon>
    </lineage>
</organism>
<feature type="transmembrane region" description="Helical" evidence="1">
    <location>
        <begin position="7"/>
        <end position="24"/>
    </location>
</feature>
<dbReference type="KEGG" id="fak:FUA48_05275"/>
<gene>
    <name evidence="2" type="ORF">FUA48_05275</name>
</gene>
<evidence type="ECO:0000313" key="3">
    <source>
        <dbReference type="Proteomes" id="UP000321222"/>
    </source>
</evidence>
<evidence type="ECO:0000256" key="1">
    <source>
        <dbReference type="SAM" id="Phobius"/>
    </source>
</evidence>
<proteinExistence type="predicted"/>
<dbReference type="Proteomes" id="UP000321222">
    <property type="component" value="Chromosome"/>
</dbReference>